<evidence type="ECO:0000313" key="1">
    <source>
        <dbReference type="EMBL" id="CAF1315284.1"/>
    </source>
</evidence>
<dbReference type="Proteomes" id="UP000663882">
    <property type="component" value="Unassembled WGS sequence"/>
</dbReference>
<proteinExistence type="predicted"/>
<gene>
    <name evidence="1" type="ORF">RFH988_LOCUS30467</name>
</gene>
<dbReference type="AlphaFoldDB" id="A0A815ERZ0"/>
<sequence>MATEEICPPIKYPELIPNIPATARWAQNGTTVAGGHGEGSATNQLYWPYGLFLDDDQTMAIADT</sequence>
<dbReference type="OrthoDB" id="10029777at2759"/>
<dbReference type="EMBL" id="CAJNOO010003056">
    <property type="protein sequence ID" value="CAF1315284.1"/>
    <property type="molecule type" value="Genomic_DNA"/>
</dbReference>
<protein>
    <submittedName>
        <fullName evidence="1">Uncharacterized protein</fullName>
    </submittedName>
</protein>
<reference evidence="1" key="1">
    <citation type="submission" date="2021-02" db="EMBL/GenBank/DDBJ databases">
        <authorList>
            <person name="Nowell W R."/>
        </authorList>
    </citation>
    <scope>NUCLEOTIDE SEQUENCE</scope>
</reference>
<comment type="caution">
    <text evidence="1">The sequence shown here is derived from an EMBL/GenBank/DDBJ whole genome shotgun (WGS) entry which is preliminary data.</text>
</comment>
<name>A0A815ERZ0_9BILA</name>
<feature type="non-terminal residue" evidence="1">
    <location>
        <position position="1"/>
    </location>
</feature>
<organism evidence="1 2">
    <name type="scientific">Rotaria sordida</name>
    <dbReference type="NCBI Taxonomy" id="392033"/>
    <lineage>
        <taxon>Eukaryota</taxon>
        <taxon>Metazoa</taxon>
        <taxon>Spiralia</taxon>
        <taxon>Gnathifera</taxon>
        <taxon>Rotifera</taxon>
        <taxon>Eurotatoria</taxon>
        <taxon>Bdelloidea</taxon>
        <taxon>Philodinida</taxon>
        <taxon>Philodinidae</taxon>
        <taxon>Rotaria</taxon>
    </lineage>
</organism>
<accession>A0A815ERZ0</accession>
<evidence type="ECO:0000313" key="2">
    <source>
        <dbReference type="Proteomes" id="UP000663882"/>
    </source>
</evidence>